<comment type="similarity">
    <text evidence="2">Belongs to the alkaline ceramidase family.</text>
</comment>
<evidence type="ECO:0000313" key="8">
    <source>
        <dbReference type="EMBL" id="GMI43985.1"/>
    </source>
</evidence>
<evidence type="ECO:0008006" key="10">
    <source>
        <dbReference type="Google" id="ProtNLM"/>
    </source>
</evidence>
<keyword evidence="4" id="KW-0378">Hydrolase</keyword>
<feature type="transmembrane region" description="Helical" evidence="7">
    <location>
        <begin position="147"/>
        <end position="163"/>
    </location>
</feature>
<keyword evidence="9" id="KW-1185">Reference proteome</keyword>
<evidence type="ECO:0000313" key="9">
    <source>
        <dbReference type="Proteomes" id="UP001165060"/>
    </source>
</evidence>
<sequence>MNQGDLEGYWGPVTSSIDWCERNYVVNPYLAEFWNSVSNIVIVLVGLWNLRASYKQRYEPRYALLSLGVAVVGVGSFAFHGTLLFSSQIADEVPMIYSILIWNYCLYHIESVEKKHWQSLRASQVIMVIASLGYTVVHIRYALVTSFQLYFAFLVVTGVVLLVKQSMIHTTYSFFPFISSFYRPPRPHHATLKSPHTDSLRTLIRLYFLFLLSGVVVWIIDQNYCTALYNLPFGLPNPQLHAWWHALTGYSHHVGIQFVIGVRQKFFTGRLPVTVWHGGVFPVTTAAGKENK</sequence>
<feature type="transmembrane region" description="Helical" evidence="7">
    <location>
        <begin position="62"/>
        <end position="81"/>
    </location>
</feature>
<dbReference type="Pfam" id="PF05875">
    <property type="entry name" value="Ceramidase"/>
    <property type="match status" value="1"/>
</dbReference>
<feature type="transmembrane region" description="Helical" evidence="7">
    <location>
        <begin position="33"/>
        <end position="50"/>
    </location>
</feature>
<gene>
    <name evidence="8" type="ORF">TeGR_g9046</name>
</gene>
<proteinExistence type="inferred from homology"/>
<keyword evidence="3 7" id="KW-0812">Transmembrane</keyword>
<reference evidence="8 9" key="1">
    <citation type="journal article" date="2023" name="Commun. Biol.">
        <title>Genome analysis of Parmales, the sister group of diatoms, reveals the evolutionary specialization of diatoms from phago-mixotrophs to photoautotrophs.</title>
        <authorList>
            <person name="Ban H."/>
            <person name="Sato S."/>
            <person name="Yoshikawa S."/>
            <person name="Yamada K."/>
            <person name="Nakamura Y."/>
            <person name="Ichinomiya M."/>
            <person name="Sato N."/>
            <person name="Blanc-Mathieu R."/>
            <person name="Endo H."/>
            <person name="Kuwata A."/>
            <person name="Ogata H."/>
        </authorList>
    </citation>
    <scope>NUCLEOTIDE SEQUENCE [LARGE SCALE GENOMIC DNA]</scope>
</reference>
<dbReference type="Proteomes" id="UP001165060">
    <property type="component" value="Unassembled WGS sequence"/>
</dbReference>
<organism evidence="8 9">
    <name type="scientific">Tetraparma gracilis</name>
    <dbReference type="NCBI Taxonomy" id="2962635"/>
    <lineage>
        <taxon>Eukaryota</taxon>
        <taxon>Sar</taxon>
        <taxon>Stramenopiles</taxon>
        <taxon>Ochrophyta</taxon>
        <taxon>Bolidophyceae</taxon>
        <taxon>Parmales</taxon>
        <taxon>Triparmaceae</taxon>
        <taxon>Tetraparma</taxon>
    </lineage>
</organism>
<feature type="transmembrane region" description="Helical" evidence="7">
    <location>
        <begin position="240"/>
        <end position="260"/>
    </location>
</feature>
<dbReference type="EMBL" id="BRYB01002376">
    <property type="protein sequence ID" value="GMI43985.1"/>
    <property type="molecule type" value="Genomic_DNA"/>
</dbReference>
<protein>
    <recommendedName>
        <fullName evidence="10">Alkaline ceramidase</fullName>
    </recommendedName>
</protein>
<dbReference type="PANTHER" id="PTHR46187:SF3">
    <property type="entry name" value="ALKALINE CERAMIDASE 3"/>
    <property type="match status" value="1"/>
</dbReference>
<keyword evidence="5 7" id="KW-1133">Transmembrane helix</keyword>
<feature type="transmembrane region" description="Helical" evidence="7">
    <location>
        <begin position="202"/>
        <end position="220"/>
    </location>
</feature>
<evidence type="ECO:0000256" key="4">
    <source>
        <dbReference type="ARBA" id="ARBA00022801"/>
    </source>
</evidence>
<evidence type="ECO:0000256" key="1">
    <source>
        <dbReference type="ARBA" id="ARBA00004141"/>
    </source>
</evidence>
<keyword evidence="6 7" id="KW-0472">Membrane</keyword>
<accession>A0ABQ6N9I7</accession>
<evidence type="ECO:0000256" key="6">
    <source>
        <dbReference type="ARBA" id="ARBA00023136"/>
    </source>
</evidence>
<evidence type="ECO:0000256" key="5">
    <source>
        <dbReference type="ARBA" id="ARBA00022989"/>
    </source>
</evidence>
<evidence type="ECO:0000256" key="3">
    <source>
        <dbReference type="ARBA" id="ARBA00022692"/>
    </source>
</evidence>
<dbReference type="InterPro" id="IPR008901">
    <property type="entry name" value="ACER"/>
</dbReference>
<comment type="caution">
    <text evidence="8">The sequence shown here is derived from an EMBL/GenBank/DDBJ whole genome shotgun (WGS) entry which is preliminary data.</text>
</comment>
<dbReference type="PANTHER" id="PTHR46187">
    <property type="entry name" value="ALKALINE CERAMIDASE 3"/>
    <property type="match status" value="1"/>
</dbReference>
<evidence type="ECO:0000256" key="2">
    <source>
        <dbReference type="ARBA" id="ARBA00009780"/>
    </source>
</evidence>
<comment type="subcellular location">
    <subcellularLocation>
        <location evidence="1">Membrane</location>
        <topology evidence="1">Multi-pass membrane protein</topology>
    </subcellularLocation>
</comment>
<name>A0ABQ6N9I7_9STRA</name>
<evidence type="ECO:0000256" key="7">
    <source>
        <dbReference type="SAM" id="Phobius"/>
    </source>
</evidence>